<accession>A0ABU3NU90</accession>
<dbReference type="RefSeq" id="WP_413778933.1">
    <property type="nucleotide sequence ID" value="NZ_JAUOZS010000001.1"/>
</dbReference>
<keyword evidence="2" id="KW-1185">Reference proteome</keyword>
<protein>
    <submittedName>
        <fullName evidence="1">Uncharacterized protein</fullName>
    </submittedName>
</protein>
<name>A0ABU3NU90_9FIRM</name>
<gene>
    <name evidence="1" type="ORF">Q4T40_03910</name>
</gene>
<evidence type="ECO:0000313" key="2">
    <source>
        <dbReference type="Proteomes" id="UP001254848"/>
    </source>
</evidence>
<comment type="caution">
    <text evidence="1">The sequence shown here is derived from an EMBL/GenBank/DDBJ whole genome shotgun (WGS) entry which is preliminary data.</text>
</comment>
<dbReference type="Proteomes" id="UP001254848">
    <property type="component" value="Unassembled WGS sequence"/>
</dbReference>
<dbReference type="EMBL" id="JAUOZS010000001">
    <property type="protein sequence ID" value="MDT8900386.1"/>
    <property type="molecule type" value="Genomic_DNA"/>
</dbReference>
<sequence>MKKHSFKFQMQVAGRERKEVAGIIAGHFGAQAAYKGAPGFEYLIAEPTGREWLVDKAGMIITQGAEEDHVTEMFAVLKALEENGVTVVGQAAVNIPTEGHSGVTLRNLVNILASKERLIAKAMGTPGMVFITREMVEAVNTVRLKTVEDFLEAAGSEALPGFVITKDTIALRCFAATLNPEAIQAYIQFVFAVNKMAMAQKHSSPHEMEPDNEKYHFRVWLLRLGFIGDEYRVARKLFLDRLSGNGSFKTVEQAEEAVKKRKLRRTKSSIGEVAG</sequence>
<evidence type="ECO:0000313" key="1">
    <source>
        <dbReference type="EMBL" id="MDT8900386.1"/>
    </source>
</evidence>
<reference evidence="1 2" key="1">
    <citation type="submission" date="2023-07" db="EMBL/GenBank/DDBJ databases">
        <title>The novel representative of Negativicutes class, Anaeroselena agilis gen. nov. sp. nov.</title>
        <authorList>
            <person name="Prokofeva M.I."/>
            <person name="Elcheninov A.G."/>
            <person name="Klyukina A."/>
            <person name="Kublanov I.V."/>
            <person name="Frolov E.N."/>
            <person name="Podosokorskaya O.A."/>
        </authorList>
    </citation>
    <scope>NUCLEOTIDE SEQUENCE [LARGE SCALE GENOMIC DNA]</scope>
    <source>
        <strain evidence="1 2">4137-cl</strain>
    </source>
</reference>
<proteinExistence type="predicted"/>
<organism evidence="1 2">
    <name type="scientific">Anaeroselena agilis</name>
    <dbReference type="NCBI Taxonomy" id="3063788"/>
    <lineage>
        <taxon>Bacteria</taxon>
        <taxon>Bacillati</taxon>
        <taxon>Bacillota</taxon>
        <taxon>Negativicutes</taxon>
        <taxon>Acetonemataceae</taxon>
        <taxon>Anaeroselena</taxon>
    </lineage>
</organism>